<reference evidence="4" key="1">
    <citation type="submission" date="2025-08" db="UniProtKB">
        <authorList>
            <consortium name="RefSeq"/>
        </authorList>
    </citation>
    <scope>IDENTIFICATION</scope>
    <source>
        <strain evidence="4">11010-0011.00</strain>
        <tissue evidence="4">Whole body</tissue>
    </source>
</reference>
<dbReference type="GeneID" id="115629501"/>
<proteinExistence type="predicted"/>
<keyword evidence="2" id="KW-0472">Membrane</keyword>
<evidence type="ECO:0000256" key="2">
    <source>
        <dbReference type="SAM" id="Phobius"/>
    </source>
</evidence>
<feature type="compositionally biased region" description="Polar residues" evidence="1">
    <location>
        <begin position="350"/>
        <end position="362"/>
    </location>
</feature>
<dbReference type="AlphaFoldDB" id="A0A6J2U1S3"/>
<dbReference type="Proteomes" id="UP000504634">
    <property type="component" value="Unplaced"/>
</dbReference>
<keyword evidence="2" id="KW-0812">Transmembrane</keyword>
<gene>
    <name evidence="4" type="primary">LOC115629501</name>
</gene>
<organism evidence="3 4">
    <name type="scientific">Drosophila lebanonensis</name>
    <name type="common">Fruit fly</name>
    <name type="synonym">Scaptodrosophila lebanonensis</name>
    <dbReference type="NCBI Taxonomy" id="7225"/>
    <lineage>
        <taxon>Eukaryota</taxon>
        <taxon>Metazoa</taxon>
        <taxon>Ecdysozoa</taxon>
        <taxon>Arthropoda</taxon>
        <taxon>Hexapoda</taxon>
        <taxon>Insecta</taxon>
        <taxon>Pterygota</taxon>
        <taxon>Neoptera</taxon>
        <taxon>Endopterygota</taxon>
        <taxon>Diptera</taxon>
        <taxon>Brachycera</taxon>
        <taxon>Muscomorpha</taxon>
        <taxon>Ephydroidea</taxon>
        <taxon>Drosophilidae</taxon>
        <taxon>Scaptodrosophila</taxon>
    </lineage>
</organism>
<keyword evidence="2" id="KW-1133">Transmembrane helix</keyword>
<evidence type="ECO:0000313" key="4">
    <source>
        <dbReference type="RefSeq" id="XP_030381840.1"/>
    </source>
</evidence>
<keyword evidence="3" id="KW-1185">Reference proteome</keyword>
<evidence type="ECO:0000313" key="3">
    <source>
        <dbReference type="Proteomes" id="UP000504634"/>
    </source>
</evidence>
<feature type="transmembrane region" description="Helical" evidence="2">
    <location>
        <begin position="244"/>
        <end position="266"/>
    </location>
</feature>
<name>A0A6J2U1S3_DROLE</name>
<evidence type="ECO:0000256" key="1">
    <source>
        <dbReference type="SAM" id="MobiDB-lite"/>
    </source>
</evidence>
<feature type="region of interest" description="Disordered" evidence="1">
    <location>
        <begin position="339"/>
        <end position="362"/>
    </location>
</feature>
<dbReference type="OrthoDB" id="8188129at2759"/>
<sequence length="362" mass="38538">MLIEIYDYAAKLLNNMSATTVGIINNLASAATKTKTTTTTTAAETKEKAITTTTASSRTRTAAQLLRATSNNMKQLLNKTLATMARANLGEHVGAPYRLSTLLLHGSGAISASSNNTDDSPAAYNSSTGFVSFDSFEGSGSSNHTISSGGGNNNTSLESNTTDATDISGFIESSTTAASTALSAAITTLPLPTLPTVSSTAAAATASTAAQIMNARTVATFITAGNKSRTTTIVVYPTVSPESIVIPIVSCIFGFPILALIVICCLRRRAKLARERDRRRNYDMQDHAVSLVRFSPIHRLNYRSSRAISLRPERSLSQGFTSLELDTVLEERCSDVEQTQTEILNPESPMDTNSYKMSFSSS</sequence>
<dbReference type="RefSeq" id="XP_030381840.1">
    <property type="nucleotide sequence ID" value="XM_030525980.1"/>
</dbReference>
<accession>A0A6J2U1S3</accession>
<protein>
    <submittedName>
        <fullName evidence="4">Uncharacterized protein LOC115629501</fullName>
    </submittedName>
</protein>